<dbReference type="HOGENOM" id="CLU_2456413_0_0_1"/>
<reference evidence="2" key="2">
    <citation type="submission" date="2015-01" db="EMBL/GenBank/DDBJ databases">
        <title>Evolutionary Origins and Diversification of the Mycorrhizal Mutualists.</title>
        <authorList>
            <consortium name="DOE Joint Genome Institute"/>
            <consortium name="Mycorrhizal Genomics Consortium"/>
            <person name="Kohler A."/>
            <person name="Kuo A."/>
            <person name="Nagy L.G."/>
            <person name="Floudas D."/>
            <person name="Copeland A."/>
            <person name="Barry K.W."/>
            <person name="Cichocki N."/>
            <person name="Veneault-Fourrey C."/>
            <person name="LaButti K."/>
            <person name="Lindquist E.A."/>
            <person name="Lipzen A."/>
            <person name="Lundell T."/>
            <person name="Morin E."/>
            <person name="Murat C."/>
            <person name="Riley R."/>
            <person name="Ohm R."/>
            <person name="Sun H."/>
            <person name="Tunlid A."/>
            <person name="Henrissat B."/>
            <person name="Grigoriev I.V."/>
            <person name="Hibbett D.S."/>
            <person name="Martin F."/>
        </authorList>
    </citation>
    <scope>NUCLEOTIDE SEQUENCE [LARGE SCALE GENOMIC DNA]</scope>
    <source>
        <strain evidence="2">MUT 4182</strain>
    </source>
</reference>
<accession>A0A0C3QDV1</accession>
<dbReference type="EMBL" id="KN823074">
    <property type="protein sequence ID" value="KIO23846.1"/>
    <property type="molecule type" value="Genomic_DNA"/>
</dbReference>
<organism evidence="1 2">
    <name type="scientific">Tulasnella calospora MUT 4182</name>
    <dbReference type="NCBI Taxonomy" id="1051891"/>
    <lineage>
        <taxon>Eukaryota</taxon>
        <taxon>Fungi</taxon>
        <taxon>Dikarya</taxon>
        <taxon>Basidiomycota</taxon>
        <taxon>Agaricomycotina</taxon>
        <taxon>Agaricomycetes</taxon>
        <taxon>Cantharellales</taxon>
        <taxon>Tulasnellaceae</taxon>
        <taxon>Tulasnella</taxon>
    </lineage>
</organism>
<name>A0A0C3QDV1_9AGAM</name>
<sequence length="89" mass="9782">MKREGPKVHPGSECWTQSQLIVELLMPLNLNLHLHEPPSLVPAGRAFDLSSMLPTPALALLPPSRPPLAVLRVEPRLVAGPRGHHPRQL</sequence>
<gene>
    <name evidence="1" type="ORF">M407DRAFT_244652</name>
</gene>
<evidence type="ECO:0000313" key="1">
    <source>
        <dbReference type="EMBL" id="KIO23846.1"/>
    </source>
</evidence>
<evidence type="ECO:0000313" key="2">
    <source>
        <dbReference type="Proteomes" id="UP000054248"/>
    </source>
</evidence>
<proteinExistence type="predicted"/>
<dbReference type="Proteomes" id="UP000054248">
    <property type="component" value="Unassembled WGS sequence"/>
</dbReference>
<reference evidence="1 2" key="1">
    <citation type="submission" date="2014-04" db="EMBL/GenBank/DDBJ databases">
        <authorList>
            <consortium name="DOE Joint Genome Institute"/>
            <person name="Kuo A."/>
            <person name="Girlanda M."/>
            <person name="Perotto S."/>
            <person name="Kohler A."/>
            <person name="Nagy L.G."/>
            <person name="Floudas D."/>
            <person name="Copeland A."/>
            <person name="Barry K.W."/>
            <person name="Cichocki N."/>
            <person name="Veneault-Fourrey C."/>
            <person name="LaButti K."/>
            <person name="Lindquist E.A."/>
            <person name="Lipzen A."/>
            <person name="Lundell T."/>
            <person name="Morin E."/>
            <person name="Murat C."/>
            <person name="Sun H."/>
            <person name="Tunlid A."/>
            <person name="Henrissat B."/>
            <person name="Grigoriev I.V."/>
            <person name="Hibbett D.S."/>
            <person name="Martin F."/>
            <person name="Nordberg H.P."/>
            <person name="Cantor M.N."/>
            <person name="Hua S.X."/>
        </authorList>
    </citation>
    <scope>NUCLEOTIDE SEQUENCE [LARGE SCALE GENOMIC DNA]</scope>
    <source>
        <strain evidence="1 2">MUT 4182</strain>
    </source>
</reference>
<feature type="non-terminal residue" evidence="1">
    <location>
        <position position="1"/>
    </location>
</feature>
<dbReference type="AlphaFoldDB" id="A0A0C3QDV1"/>
<keyword evidence="2" id="KW-1185">Reference proteome</keyword>
<protein>
    <submittedName>
        <fullName evidence="1">Uncharacterized protein</fullName>
    </submittedName>
</protein>